<keyword evidence="3" id="KW-1185">Reference proteome</keyword>
<sequence length="189" mass="21073">MVEYLGELVKIADKGYDGYIYSKVRAYFSTHMTSQQIGSRIAVKSALIGIAIAYLIMSTLIGLDEGITAIFWLAEVDYWPHLLFGAFSLTLMGSIFGRLAATEIIERKKDHSWVGIKYGFLTLITGTLIGSTVGFLQEGLDNIGTPDNPFEDYYFKPLFWVIIFGSIPVLLVGLWFGRTIKKAGKIEKP</sequence>
<feature type="transmembrane region" description="Helical" evidence="1">
    <location>
        <begin position="41"/>
        <end position="63"/>
    </location>
</feature>
<dbReference type="AlphaFoldDB" id="A0A3D9KZQ1"/>
<feature type="transmembrane region" description="Helical" evidence="1">
    <location>
        <begin position="157"/>
        <end position="176"/>
    </location>
</feature>
<proteinExistence type="predicted"/>
<evidence type="ECO:0000313" key="2">
    <source>
        <dbReference type="EMBL" id="RED94894.1"/>
    </source>
</evidence>
<name>A0A3D9KZQ1_MARFU</name>
<evidence type="ECO:0000313" key="3">
    <source>
        <dbReference type="Proteomes" id="UP000256779"/>
    </source>
</evidence>
<organism evidence="2 3">
    <name type="scientific">Marinoscillum furvescens DSM 4134</name>
    <dbReference type="NCBI Taxonomy" id="1122208"/>
    <lineage>
        <taxon>Bacteria</taxon>
        <taxon>Pseudomonadati</taxon>
        <taxon>Bacteroidota</taxon>
        <taxon>Cytophagia</taxon>
        <taxon>Cytophagales</taxon>
        <taxon>Reichenbachiellaceae</taxon>
        <taxon>Marinoscillum</taxon>
    </lineage>
</organism>
<reference evidence="2 3" key="1">
    <citation type="submission" date="2018-07" db="EMBL/GenBank/DDBJ databases">
        <title>Genomic Encyclopedia of Type Strains, Phase IV (KMG-IV): sequencing the most valuable type-strain genomes for metagenomic binning, comparative biology and taxonomic classification.</title>
        <authorList>
            <person name="Goeker M."/>
        </authorList>
    </citation>
    <scope>NUCLEOTIDE SEQUENCE [LARGE SCALE GENOMIC DNA]</scope>
    <source>
        <strain evidence="2 3">DSM 4134</strain>
    </source>
</reference>
<keyword evidence="1" id="KW-0812">Transmembrane</keyword>
<dbReference type="EMBL" id="QREG01000019">
    <property type="protein sequence ID" value="RED94894.1"/>
    <property type="molecule type" value="Genomic_DNA"/>
</dbReference>
<keyword evidence="1" id="KW-1133">Transmembrane helix</keyword>
<accession>A0A3D9KZQ1</accession>
<feature type="transmembrane region" description="Helical" evidence="1">
    <location>
        <begin position="118"/>
        <end position="137"/>
    </location>
</feature>
<dbReference type="Proteomes" id="UP000256779">
    <property type="component" value="Unassembled WGS sequence"/>
</dbReference>
<gene>
    <name evidence="2" type="ORF">C7460_1195</name>
</gene>
<feature type="transmembrane region" description="Helical" evidence="1">
    <location>
        <begin position="78"/>
        <end position="97"/>
    </location>
</feature>
<comment type="caution">
    <text evidence="2">The sequence shown here is derived from an EMBL/GenBank/DDBJ whole genome shotgun (WGS) entry which is preliminary data.</text>
</comment>
<protein>
    <submittedName>
        <fullName evidence="2">Uncharacterized protein</fullName>
    </submittedName>
</protein>
<keyword evidence="1" id="KW-0472">Membrane</keyword>
<evidence type="ECO:0000256" key="1">
    <source>
        <dbReference type="SAM" id="Phobius"/>
    </source>
</evidence>